<evidence type="ECO:0000313" key="5">
    <source>
        <dbReference type="Proteomes" id="UP001156703"/>
    </source>
</evidence>
<keyword evidence="2" id="KW-0732">Signal</keyword>
<feature type="signal peptide" evidence="2">
    <location>
        <begin position="1"/>
        <end position="30"/>
    </location>
</feature>
<dbReference type="Gene3D" id="3.40.50.1820">
    <property type="entry name" value="alpha/beta hydrolase"/>
    <property type="match status" value="1"/>
</dbReference>
<comment type="caution">
    <text evidence="4">The sequence shown here is derived from an EMBL/GenBank/DDBJ whole genome shotgun (WGS) entry which is preliminary data.</text>
</comment>
<feature type="domain" description="Peptidase S9 prolyl oligopeptidase catalytic" evidence="3">
    <location>
        <begin position="455"/>
        <end position="657"/>
    </location>
</feature>
<dbReference type="Pfam" id="PF00326">
    <property type="entry name" value="Peptidase_S9"/>
    <property type="match status" value="1"/>
</dbReference>
<protein>
    <submittedName>
        <fullName evidence="4">Peptidase S9</fullName>
    </submittedName>
</protein>
<dbReference type="RefSeq" id="WP_029941554.1">
    <property type="nucleotide sequence ID" value="NZ_BSOO01000023.1"/>
</dbReference>
<dbReference type="InterPro" id="IPR029058">
    <property type="entry name" value="AB_hydrolase_fold"/>
</dbReference>
<evidence type="ECO:0000259" key="3">
    <source>
        <dbReference type="Pfam" id="PF00326"/>
    </source>
</evidence>
<feature type="chain" id="PRO_5046695508" evidence="2">
    <location>
        <begin position="31"/>
        <end position="660"/>
    </location>
</feature>
<dbReference type="PANTHER" id="PTHR42776">
    <property type="entry name" value="SERINE PEPTIDASE S9 FAMILY MEMBER"/>
    <property type="match status" value="1"/>
</dbReference>
<evidence type="ECO:0000256" key="1">
    <source>
        <dbReference type="ARBA" id="ARBA00022801"/>
    </source>
</evidence>
<evidence type="ECO:0000256" key="2">
    <source>
        <dbReference type="SAM" id="SignalP"/>
    </source>
</evidence>
<accession>A0ABQ5Z8Q2</accession>
<proteinExistence type="predicted"/>
<dbReference type="Proteomes" id="UP001156703">
    <property type="component" value="Unassembled WGS sequence"/>
</dbReference>
<dbReference type="SUPFAM" id="SSF53474">
    <property type="entry name" value="alpha/beta-Hydrolases"/>
    <property type="match status" value="1"/>
</dbReference>
<organism evidence="4 5">
    <name type="scientific">Sphingomonas astaxanthinifaciens DSM 22298</name>
    <dbReference type="NCBI Taxonomy" id="1123267"/>
    <lineage>
        <taxon>Bacteria</taxon>
        <taxon>Pseudomonadati</taxon>
        <taxon>Pseudomonadota</taxon>
        <taxon>Alphaproteobacteria</taxon>
        <taxon>Sphingomonadales</taxon>
        <taxon>Sphingomonadaceae</taxon>
        <taxon>Sphingomonas</taxon>
    </lineage>
</organism>
<keyword evidence="5" id="KW-1185">Reference proteome</keyword>
<dbReference type="PANTHER" id="PTHR42776:SF27">
    <property type="entry name" value="DIPEPTIDYL PEPTIDASE FAMILY MEMBER 6"/>
    <property type="match status" value="1"/>
</dbReference>
<sequence>MRVKSVMAAMLLGGAAVSLVGTGSAALAQAAAKAPLPQQPLSVFAKLPQIERPRLNQDATAIAAKMRKGDEQILTIIPLDQPGAKPEVIARDGEFDKLDNVRVNNWQWIDADNLLIWISAPTDLDGQRVESSRVLAYNRKTRQRTLLGWDGTFVRGSEVLWVSREGRPRILLARLAAGRGTERISNPEVVEIDVQTGEQKVILRPQRSVTSWFADGDGNVRLGLSNDNETGKITALYRPDGEGNFKTIIKQKQERYSTMPIPRIFLPGGKALVMSRHEGTDAVYEMDLNTMEFGRKVYSDPKYDVSGMVANREGNGIGRITITRNRAENIWFDPEMKEIQAVLDESFGKGTADIVSADKSRKNILFHVAQPNQQGGYFMFNTATGETKMVGWMNETLKDASMNPVRTITYKARDGKSIDAVLTLPRLKPAKALPLIVLPHGGPWARDEESWDIWAQPLAELGYAVVQPNYRGSSGFGKAWEAMSDGNWGMAMQDDLDDSVAYLAAQGIADAKRVCVMGWSYGGYAAARAAQRNPELYRCAIAGAGVYDIPKMTAYDRNYLGEYGSKYIGSAASRLADVSPARNTDKKWAPILIVHGAKDQRVPIAQARFLVERLKASGKVEGVDYRYVEQPRNTHQLPFESDRLQWLEEAAKWLAKYNPA</sequence>
<evidence type="ECO:0000313" key="4">
    <source>
        <dbReference type="EMBL" id="GLR48334.1"/>
    </source>
</evidence>
<dbReference type="SUPFAM" id="SSF69304">
    <property type="entry name" value="Tricorn protease N-terminal domain"/>
    <property type="match status" value="1"/>
</dbReference>
<dbReference type="EMBL" id="BSOO01000023">
    <property type="protein sequence ID" value="GLR48334.1"/>
    <property type="molecule type" value="Genomic_DNA"/>
</dbReference>
<gene>
    <name evidence="4" type="ORF">GCM10007925_20480</name>
</gene>
<dbReference type="InterPro" id="IPR001375">
    <property type="entry name" value="Peptidase_S9_cat"/>
</dbReference>
<reference evidence="5" key="1">
    <citation type="journal article" date="2019" name="Int. J. Syst. Evol. Microbiol.">
        <title>The Global Catalogue of Microorganisms (GCM) 10K type strain sequencing project: providing services to taxonomists for standard genome sequencing and annotation.</title>
        <authorList>
            <consortium name="The Broad Institute Genomics Platform"/>
            <consortium name="The Broad Institute Genome Sequencing Center for Infectious Disease"/>
            <person name="Wu L."/>
            <person name="Ma J."/>
        </authorList>
    </citation>
    <scope>NUCLEOTIDE SEQUENCE [LARGE SCALE GENOMIC DNA]</scope>
    <source>
        <strain evidence="5">NBRC 102146</strain>
    </source>
</reference>
<name>A0ABQ5Z8Q2_9SPHN</name>
<keyword evidence="1" id="KW-0378">Hydrolase</keyword>